<evidence type="ECO:0000313" key="2">
    <source>
        <dbReference type="EMBL" id="MDN3297667.1"/>
    </source>
</evidence>
<name>A0ABT7ZDT0_9ACTN</name>
<protein>
    <submittedName>
        <fullName evidence="2">Uncharacterized protein</fullName>
    </submittedName>
</protein>
<gene>
    <name evidence="2" type="ORF">QWM81_27240</name>
</gene>
<feature type="region of interest" description="Disordered" evidence="1">
    <location>
        <begin position="84"/>
        <end position="116"/>
    </location>
</feature>
<keyword evidence="3" id="KW-1185">Reference proteome</keyword>
<dbReference type="EMBL" id="JAUEPL010000057">
    <property type="protein sequence ID" value="MDN3297667.1"/>
    <property type="molecule type" value="Genomic_DNA"/>
</dbReference>
<evidence type="ECO:0000313" key="3">
    <source>
        <dbReference type="Proteomes" id="UP001174050"/>
    </source>
</evidence>
<proteinExistence type="predicted"/>
<comment type="caution">
    <text evidence="2">The sequence shown here is derived from an EMBL/GenBank/DDBJ whole genome shotgun (WGS) entry which is preliminary data.</text>
</comment>
<dbReference type="RefSeq" id="WP_290115052.1">
    <property type="nucleotide sequence ID" value="NZ_JAUEPL010000057.1"/>
</dbReference>
<feature type="compositionally biased region" description="Acidic residues" evidence="1">
    <location>
        <begin position="88"/>
        <end position="108"/>
    </location>
</feature>
<accession>A0ABT7ZDT0</accession>
<evidence type="ECO:0000256" key="1">
    <source>
        <dbReference type="SAM" id="MobiDB-lite"/>
    </source>
</evidence>
<reference evidence="2" key="1">
    <citation type="submission" date="2023-06" db="EMBL/GenBank/DDBJ databases">
        <title>WGS-Sequencing of Streptomyces ficellus isolate 21 collected from sand in Gara Djebilet Iron Mine in Algeria.</title>
        <authorList>
            <person name="Zegers G.P."/>
            <person name="Gomez A."/>
            <person name="Gueddou A."/>
            <person name="Zahara A.F."/>
            <person name="Worth M."/>
            <person name="Sevigny J.L."/>
            <person name="Tisa L."/>
        </authorList>
    </citation>
    <scope>NUCLEOTIDE SEQUENCE</scope>
    <source>
        <strain evidence="2">AS11</strain>
    </source>
</reference>
<dbReference type="Proteomes" id="UP001174050">
    <property type="component" value="Unassembled WGS sequence"/>
</dbReference>
<sequence>MSPSETSRYVRLRVELVLEITDTDELTAAALDRIEADEFMPEEELAHARAAVREDKAEALAYLVEPDALLGELPGVELLQASWTSEQADYDPEAQEWDFDDEEEEDDGAYLTDGRP</sequence>
<organism evidence="2 3">
    <name type="scientific">Streptomyces ficellus</name>
    <dbReference type="NCBI Taxonomy" id="1977088"/>
    <lineage>
        <taxon>Bacteria</taxon>
        <taxon>Bacillati</taxon>
        <taxon>Actinomycetota</taxon>
        <taxon>Actinomycetes</taxon>
        <taxon>Kitasatosporales</taxon>
        <taxon>Streptomycetaceae</taxon>
        <taxon>Streptomyces</taxon>
    </lineage>
</organism>